<dbReference type="PANTHER" id="PTHR23070">
    <property type="entry name" value="BCS1 AAA-TYPE ATPASE"/>
    <property type="match status" value="1"/>
</dbReference>
<sequence>MTASLTELWSKLGGLMLIWGIVQQYFPPALSKRFDYLWRRVENYFYPYVQITIDDFSNGKKNEMYGHINSYLGTKSIKKDAKLLKVEKSKNSKSFAVSLDEGEEITDEFQGAKFSWRNYSVKLSDDFSGHRSTRSNSVPMEKKSYRLTFNQGDREIVTGKYLNHIMEEGKAIQDINFEHPATFDTLAMDPKKKAEIINDLIAFSKGKDYYSKVGKAWKRGYLLYGPPGTGKSTMIAAIANYLNYDIYDLELTSVKDNSGLKKLLMETTSKSIIETGKLTLSGLLNFIDGIWSACGQERIIIFTTNHKDKLDPALIRRGRMDMHIEMSYCRYEAFKVLANNYLNLETHTLFQQIQDTLTELCSKLAGLMFILGTIQQLVPHSFYKRIKTLWHRIENYFYPYVQITIDEYSNYKRNEVYSLIKVYLGTKSTNDAKYLKAEMFKKSKFLAVSLDEGEEVIDEFHGVKLKWNSYTETFPDNSSGGRSQLPIEKKCYTLTFNKKNQEMVTGQYLKHVMEEGKAIEFKNKKQKIYSNEEGERYWYGKGMWRNINFEHPATFDTLAMDPTKKEEIINDLVAFSKGKDYYSKVGKAWKRGYLLYGPPGTGKSTMIAAIANYLNYDIYDLELTSVKDNSELKKLLMETTSKSIINDKNESSKLTLSGLLNFIDGIWSACGQERIIIFTTNHVDKLDPALIRRGRMDMHIEMSYCKYEAFKVLAKNYLGIETHPLFQEIQSLLEEVDVSPCDVAENLMPKNASGNPEICLESLVKVLIKAKRKASLNSHKNKKSSTKLIITYGRFKKLFQ</sequence>
<dbReference type="InterPro" id="IPR003593">
    <property type="entry name" value="AAA+_ATPase"/>
</dbReference>
<dbReference type="InterPro" id="IPR058017">
    <property type="entry name" value="At3g28540-like_C"/>
</dbReference>
<dbReference type="CDD" id="cd19510">
    <property type="entry name" value="RecA-like_BCS1"/>
    <property type="match status" value="2"/>
</dbReference>
<dbReference type="InterPro" id="IPR025753">
    <property type="entry name" value="AAA_N_dom"/>
</dbReference>
<dbReference type="Proteomes" id="UP000004994">
    <property type="component" value="Chromosome 2"/>
</dbReference>
<evidence type="ECO:0000256" key="3">
    <source>
        <dbReference type="ARBA" id="ARBA00022801"/>
    </source>
</evidence>
<comment type="catalytic activity">
    <reaction evidence="5">
        <text>ATP + H2O = ADP + phosphate + H(+)</text>
        <dbReference type="Rhea" id="RHEA:13065"/>
        <dbReference type="ChEBI" id="CHEBI:15377"/>
        <dbReference type="ChEBI" id="CHEBI:15378"/>
        <dbReference type="ChEBI" id="CHEBI:30616"/>
        <dbReference type="ChEBI" id="CHEBI:43474"/>
        <dbReference type="ChEBI" id="CHEBI:456216"/>
    </reaction>
</comment>
<dbReference type="Pfam" id="PF25568">
    <property type="entry name" value="AAA_lid_At3g28540"/>
    <property type="match status" value="2"/>
</dbReference>
<dbReference type="InterPro" id="IPR003959">
    <property type="entry name" value="ATPase_AAA_core"/>
</dbReference>
<protein>
    <recommendedName>
        <fullName evidence="6">AAA+ ATPase domain-containing protein</fullName>
    </recommendedName>
</protein>
<reference evidence="7" key="2">
    <citation type="submission" date="2019-01" db="UniProtKB">
        <authorList>
            <consortium name="EnsemblPlants"/>
        </authorList>
    </citation>
    <scope>IDENTIFICATION</scope>
    <source>
        <strain evidence="7">cv. Heinz 1706</strain>
    </source>
</reference>
<dbReference type="Gramene" id="Solyc02g087540.2.1">
    <property type="protein sequence ID" value="Solyc02g087540.2.1"/>
    <property type="gene ID" value="Solyc02g087540.2"/>
</dbReference>
<dbReference type="Gene3D" id="3.40.50.300">
    <property type="entry name" value="P-loop containing nucleotide triphosphate hydrolases"/>
    <property type="match status" value="2"/>
</dbReference>
<dbReference type="Gene3D" id="6.10.280.40">
    <property type="match status" value="2"/>
</dbReference>
<evidence type="ECO:0000313" key="8">
    <source>
        <dbReference type="Proteomes" id="UP000004994"/>
    </source>
</evidence>
<reference evidence="7" key="1">
    <citation type="journal article" date="2012" name="Nature">
        <title>The tomato genome sequence provides insights into fleshy fruit evolution.</title>
        <authorList>
            <consortium name="Tomato Genome Consortium"/>
        </authorList>
    </citation>
    <scope>NUCLEOTIDE SEQUENCE [LARGE SCALE GENOMIC DNA]</scope>
    <source>
        <strain evidence="7">cv. Heinz 1706</strain>
    </source>
</reference>
<dbReference type="OMA" id="MHRIMAF"/>
<keyword evidence="8" id="KW-1185">Reference proteome</keyword>
<evidence type="ECO:0000256" key="2">
    <source>
        <dbReference type="ARBA" id="ARBA00007448"/>
    </source>
</evidence>
<organism evidence="7">
    <name type="scientific">Solanum lycopersicum</name>
    <name type="common">Tomato</name>
    <name type="synonym">Lycopersicon esculentum</name>
    <dbReference type="NCBI Taxonomy" id="4081"/>
    <lineage>
        <taxon>Eukaryota</taxon>
        <taxon>Viridiplantae</taxon>
        <taxon>Streptophyta</taxon>
        <taxon>Embryophyta</taxon>
        <taxon>Tracheophyta</taxon>
        <taxon>Spermatophyta</taxon>
        <taxon>Magnoliopsida</taxon>
        <taxon>eudicotyledons</taxon>
        <taxon>Gunneridae</taxon>
        <taxon>Pentapetalae</taxon>
        <taxon>asterids</taxon>
        <taxon>lamiids</taxon>
        <taxon>Solanales</taxon>
        <taxon>Solanaceae</taxon>
        <taxon>Solanoideae</taxon>
        <taxon>Solaneae</taxon>
        <taxon>Solanum</taxon>
        <taxon>Solanum subgen. Lycopersicon</taxon>
    </lineage>
</organism>
<dbReference type="SMART" id="SM00382">
    <property type="entry name" value="AAA"/>
    <property type="match status" value="2"/>
</dbReference>
<dbReference type="InParanoid" id="A0A3Q7F8R9"/>
<keyword evidence="4" id="KW-0460">Magnesium</keyword>
<evidence type="ECO:0000259" key="6">
    <source>
        <dbReference type="SMART" id="SM00382"/>
    </source>
</evidence>
<accession>A0A3Q7F8R9</accession>
<dbReference type="AlphaFoldDB" id="A0A3Q7F8R9"/>
<dbReference type="Pfam" id="PF00004">
    <property type="entry name" value="AAA"/>
    <property type="match status" value="2"/>
</dbReference>
<evidence type="ECO:0000256" key="4">
    <source>
        <dbReference type="ARBA" id="ARBA00022842"/>
    </source>
</evidence>
<dbReference type="EnsemblPlants" id="Solyc02g087540.2.1">
    <property type="protein sequence ID" value="Solyc02g087540.2.1"/>
    <property type="gene ID" value="Solyc02g087540.2"/>
</dbReference>
<evidence type="ECO:0000256" key="1">
    <source>
        <dbReference type="ARBA" id="ARBA00001946"/>
    </source>
</evidence>
<dbReference type="STRING" id="4081.A0A3Q7F8R9"/>
<keyword evidence="3" id="KW-0378">Hydrolase</keyword>
<name>A0A3Q7F8R9_SOLLC</name>
<comment type="cofactor">
    <cofactor evidence="1">
        <name>Mg(2+)</name>
        <dbReference type="ChEBI" id="CHEBI:18420"/>
    </cofactor>
</comment>
<dbReference type="SUPFAM" id="SSF52540">
    <property type="entry name" value="P-loop containing nucleoside triphosphate hydrolases"/>
    <property type="match status" value="2"/>
</dbReference>
<dbReference type="PROSITE" id="PS00674">
    <property type="entry name" value="AAA"/>
    <property type="match status" value="2"/>
</dbReference>
<feature type="domain" description="AAA+ ATPase" evidence="6">
    <location>
        <begin position="217"/>
        <end position="330"/>
    </location>
</feature>
<dbReference type="PaxDb" id="4081-Solyc02g087540.1.1"/>
<evidence type="ECO:0000313" key="7">
    <source>
        <dbReference type="EnsemblPlants" id="Solyc02g087540.2.1"/>
    </source>
</evidence>
<feature type="domain" description="AAA+ ATPase" evidence="6">
    <location>
        <begin position="589"/>
        <end position="706"/>
    </location>
</feature>
<comment type="similarity">
    <text evidence="2">Belongs to the AAA ATPase family. BCS1 subfamily.</text>
</comment>
<dbReference type="GO" id="GO:0005524">
    <property type="term" value="F:ATP binding"/>
    <property type="evidence" value="ECO:0007669"/>
    <property type="project" value="InterPro"/>
</dbReference>
<evidence type="ECO:0000256" key="5">
    <source>
        <dbReference type="ARBA" id="ARBA00049360"/>
    </source>
</evidence>
<dbReference type="InterPro" id="IPR050747">
    <property type="entry name" value="Mitochondrial_chaperone_BCS1"/>
</dbReference>
<dbReference type="Pfam" id="PF14363">
    <property type="entry name" value="AAA_assoc"/>
    <property type="match status" value="2"/>
</dbReference>
<dbReference type="InterPro" id="IPR027417">
    <property type="entry name" value="P-loop_NTPase"/>
</dbReference>
<dbReference type="InterPro" id="IPR003960">
    <property type="entry name" value="ATPase_AAA_CS"/>
</dbReference>
<dbReference type="GO" id="GO:0006950">
    <property type="term" value="P:response to stress"/>
    <property type="evidence" value="ECO:0007669"/>
    <property type="project" value="UniProtKB-ARBA"/>
</dbReference>
<dbReference type="GO" id="GO:0016887">
    <property type="term" value="F:ATP hydrolysis activity"/>
    <property type="evidence" value="ECO:0007669"/>
    <property type="project" value="InterPro"/>
</dbReference>
<proteinExistence type="inferred from homology"/>